<dbReference type="InterPro" id="IPR036390">
    <property type="entry name" value="WH_DNA-bd_sf"/>
</dbReference>
<dbReference type="KEGG" id="shg:Sph21_3234"/>
<dbReference type="AlphaFoldDB" id="F4C416"/>
<proteinExistence type="predicted"/>
<evidence type="ECO:0000259" key="4">
    <source>
        <dbReference type="PROSITE" id="PS50042"/>
    </source>
</evidence>
<accession>F4C416</accession>
<evidence type="ECO:0000256" key="2">
    <source>
        <dbReference type="ARBA" id="ARBA00023125"/>
    </source>
</evidence>
<feature type="domain" description="HTH crp-type" evidence="5">
    <location>
        <begin position="178"/>
        <end position="249"/>
    </location>
</feature>
<dbReference type="PANTHER" id="PTHR24567:SF74">
    <property type="entry name" value="HTH-TYPE TRANSCRIPTIONAL REGULATOR ARCR"/>
    <property type="match status" value="1"/>
</dbReference>
<dbReference type="GO" id="GO:0003700">
    <property type="term" value="F:DNA-binding transcription factor activity"/>
    <property type="evidence" value="ECO:0007669"/>
    <property type="project" value="TreeGrafter"/>
</dbReference>
<dbReference type="Gene3D" id="1.10.10.10">
    <property type="entry name" value="Winged helix-like DNA-binding domain superfamily/Winged helix DNA-binding domain"/>
    <property type="match status" value="1"/>
</dbReference>
<dbReference type="Pfam" id="PF13545">
    <property type="entry name" value="HTH_Crp_2"/>
    <property type="match status" value="1"/>
</dbReference>
<dbReference type="InterPro" id="IPR000595">
    <property type="entry name" value="cNMP-bd_dom"/>
</dbReference>
<dbReference type="InterPro" id="IPR014710">
    <property type="entry name" value="RmlC-like_jellyroll"/>
</dbReference>
<dbReference type="PROSITE" id="PS50042">
    <property type="entry name" value="CNMP_BINDING_3"/>
    <property type="match status" value="1"/>
</dbReference>
<evidence type="ECO:0000256" key="3">
    <source>
        <dbReference type="ARBA" id="ARBA00023163"/>
    </source>
</evidence>
<dbReference type="PANTHER" id="PTHR24567">
    <property type="entry name" value="CRP FAMILY TRANSCRIPTIONAL REGULATORY PROTEIN"/>
    <property type="match status" value="1"/>
</dbReference>
<dbReference type="STRING" id="743722.Sph21_3234"/>
<dbReference type="Pfam" id="PF00027">
    <property type="entry name" value="cNMP_binding"/>
    <property type="match status" value="1"/>
</dbReference>
<dbReference type="InterPro" id="IPR018490">
    <property type="entry name" value="cNMP-bd_dom_sf"/>
</dbReference>
<feature type="domain" description="Cyclic nucleotide-binding" evidence="4">
    <location>
        <begin position="51"/>
        <end position="164"/>
    </location>
</feature>
<keyword evidence="1" id="KW-0805">Transcription regulation</keyword>
<reference evidence="6" key="1">
    <citation type="submission" date="2011-03" db="EMBL/GenBank/DDBJ databases">
        <title>Complete sequence of Sphingobacterium sp. 21.</title>
        <authorList>
            <consortium name="US DOE Joint Genome Institute"/>
            <person name="Lucas S."/>
            <person name="Copeland A."/>
            <person name="Lapidus A."/>
            <person name="Cheng J.-F."/>
            <person name="Goodwin L."/>
            <person name="Pitluck S."/>
            <person name="Davenport K."/>
            <person name="Detter J.C."/>
            <person name="Han C."/>
            <person name="Tapia R."/>
            <person name="Land M."/>
            <person name="Hauser L."/>
            <person name="Kyrpides N."/>
            <person name="Ivanova N."/>
            <person name="Ovchinnikova G."/>
            <person name="Pagani I."/>
            <person name="Siebers A.K."/>
            <person name="Allgaier M."/>
            <person name="Thelen M.P."/>
            <person name="Hugenholtz P."/>
            <person name="Woyke T."/>
        </authorList>
    </citation>
    <scope>NUCLEOTIDE SEQUENCE</scope>
    <source>
        <strain evidence="6">21</strain>
    </source>
</reference>
<dbReference type="eggNOG" id="COG0664">
    <property type="taxonomic scope" value="Bacteria"/>
</dbReference>
<gene>
    <name evidence="6" type="ordered locus">Sph21_3234</name>
</gene>
<dbReference type="CDD" id="cd00038">
    <property type="entry name" value="CAP_ED"/>
    <property type="match status" value="1"/>
</dbReference>
<evidence type="ECO:0000259" key="5">
    <source>
        <dbReference type="PROSITE" id="PS51063"/>
    </source>
</evidence>
<dbReference type="InterPro" id="IPR050397">
    <property type="entry name" value="Env_Response_Regulators"/>
</dbReference>
<dbReference type="EMBL" id="CP002584">
    <property type="protein sequence ID" value="ADZ79777.1"/>
    <property type="molecule type" value="Genomic_DNA"/>
</dbReference>
<dbReference type="GO" id="GO:0005829">
    <property type="term" value="C:cytosol"/>
    <property type="evidence" value="ECO:0007669"/>
    <property type="project" value="TreeGrafter"/>
</dbReference>
<dbReference type="GO" id="GO:0003677">
    <property type="term" value="F:DNA binding"/>
    <property type="evidence" value="ECO:0007669"/>
    <property type="project" value="UniProtKB-KW"/>
</dbReference>
<sequence length="257" mass="29421">MLAKQNSSIAAYWLSRLFLYRLIPFTFADMDSIKRLCGASTCFLCNQVSDEIFRAIKAKGTQGQIAKGQILFKEGDKADTIYFITEGCIKTHMKWSEDREFILHFNRPGEVLGYRGMGGDLKYPISATALQKSYVCSLSLDSFDRLLDADSAFARKFLNFHINELRDAEKRMRDLALMEVKGRVANTVITLEAQFGCDNLGFIAIELKRQDLAYYAGTVYETFFRMLKQLEEENTLELNGKKIKILDRKLLQAYCTN</sequence>
<dbReference type="SMART" id="SM00419">
    <property type="entry name" value="HTH_CRP"/>
    <property type="match status" value="1"/>
</dbReference>
<dbReference type="PROSITE" id="PS51063">
    <property type="entry name" value="HTH_CRP_2"/>
    <property type="match status" value="1"/>
</dbReference>
<name>F4C416_SPHS2</name>
<dbReference type="HOGENOM" id="CLU_075053_4_0_10"/>
<dbReference type="PATRIC" id="fig|743722.3.peg.3459"/>
<keyword evidence="2" id="KW-0238">DNA-binding</keyword>
<evidence type="ECO:0000256" key="1">
    <source>
        <dbReference type="ARBA" id="ARBA00023015"/>
    </source>
</evidence>
<evidence type="ECO:0000313" key="6">
    <source>
        <dbReference type="EMBL" id="ADZ79777.1"/>
    </source>
</evidence>
<organism evidence="6">
    <name type="scientific">Sphingobacterium sp. (strain 21)</name>
    <dbReference type="NCBI Taxonomy" id="743722"/>
    <lineage>
        <taxon>Bacteria</taxon>
        <taxon>Pseudomonadati</taxon>
        <taxon>Bacteroidota</taxon>
        <taxon>Sphingobacteriia</taxon>
        <taxon>Sphingobacteriales</taxon>
        <taxon>Sphingobacteriaceae</taxon>
        <taxon>Sphingobacterium</taxon>
    </lineage>
</organism>
<protein>
    <submittedName>
        <fullName evidence="6">Transcriptional regulator, Crp/Fnr family</fullName>
    </submittedName>
</protein>
<keyword evidence="3" id="KW-0804">Transcription</keyword>
<dbReference type="SMART" id="SM00100">
    <property type="entry name" value="cNMP"/>
    <property type="match status" value="1"/>
</dbReference>
<dbReference type="InterPro" id="IPR012318">
    <property type="entry name" value="HTH_CRP"/>
</dbReference>
<dbReference type="SUPFAM" id="SSF51206">
    <property type="entry name" value="cAMP-binding domain-like"/>
    <property type="match status" value="1"/>
</dbReference>
<dbReference type="OrthoDB" id="9127033at2"/>
<dbReference type="InterPro" id="IPR036388">
    <property type="entry name" value="WH-like_DNA-bd_sf"/>
</dbReference>
<dbReference type="SUPFAM" id="SSF46785">
    <property type="entry name" value="Winged helix' DNA-binding domain"/>
    <property type="match status" value="1"/>
</dbReference>
<dbReference type="Gene3D" id="2.60.120.10">
    <property type="entry name" value="Jelly Rolls"/>
    <property type="match status" value="1"/>
</dbReference>